<dbReference type="InParanoid" id="A0A078ASL3"/>
<feature type="transmembrane region" description="Helical" evidence="1">
    <location>
        <begin position="210"/>
        <end position="231"/>
    </location>
</feature>
<name>A0A078ASL3_STYLE</name>
<accession>A0A078ASL3</accession>
<dbReference type="Proteomes" id="UP000039865">
    <property type="component" value="Unassembled WGS sequence"/>
</dbReference>
<organism evidence="2 3">
    <name type="scientific">Stylonychia lemnae</name>
    <name type="common">Ciliate</name>
    <dbReference type="NCBI Taxonomy" id="5949"/>
    <lineage>
        <taxon>Eukaryota</taxon>
        <taxon>Sar</taxon>
        <taxon>Alveolata</taxon>
        <taxon>Ciliophora</taxon>
        <taxon>Intramacronucleata</taxon>
        <taxon>Spirotrichea</taxon>
        <taxon>Stichotrichia</taxon>
        <taxon>Sporadotrichida</taxon>
        <taxon>Oxytrichidae</taxon>
        <taxon>Stylonychinae</taxon>
        <taxon>Stylonychia</taxon>
    </lineage>
</organism>
<keyword evidence="1" id="KW-1133">Transmembrane helix</keyword>
<feature type="transmembrane region" description="Helical" evidence="1">
    <location>
        <begin position="139"/>
        <end position="158"/>
    </location>
</feature>
<reference evidence="2 3" key="1">
    <citation type="submission" date="2014-06" db="EMBL/GenBank/DDBJ databases">
        <authorList>
            <person name="Swart Estienne"/>
        </authorList>
    </citation>
    <scope>NUCLEOTIDE SEQUENCE [LARGE SCALE GENOMIC DNA]</scope>
    <source>
        <strain evidence="2 3">130c</strain>
    </source>
</reference>
<keyword evidence="1" id="KW-0812">Transmembrane</keyword>
<sequence>MEYNLNNNETYGTMVETYHPMKSFDENFQAVSADTVVMALLYCQNHLPPTATVEDCIRKYQELKIQEIEEIGKLFETKYKEQLNQIEQFILGEQPKSPTNTKERCYRRLCIWGKKTPIEYQKPYEGGPTPLLKSPQRRFYVVFTVINLLLFIVLFVMYIVQFRVQADSTPDCVRLDSIYIQVIVFAGVNTIWYVQLARIDYLSDQEWSKFMTFTAIDILAQLVSVIVTMYFTVVRYNDAHDQDCFDQNLALFVQIFVVIGFNAIILVIQTIAIITLTIQLFGHPQKFFYFREEKDVKIRM</sequence>
<keyword evidence="1" id="KW-0472">Membrane</keyword>
<dbReference type="EMBL" id="CCKQ01012566">
    <property type="protein sequence ID" value="CDW84197.1"/>
    <property type="molecule type" value="Genomic_DNA"/>
</dbReference>
<evidence type="ECO:0000256" key="1">
    <source>
        <dbReference type="SAM" id="Phobius"/>
    </source>
</evidence>
<gene>
    <name evidence="2" type="primary">Contig6325.g6777</name>
    <name evidence="2" type="ORF">STYLEM_13254</name>
</gene>
<evidence type="ECO:0000313" key="3">
    <source>
        <dbReference type="Proteomes" id="UP000039865"/>
    </source>
</evidence>
<feature type="transmembrane region" description="Helical" evidence="1">
    <location>
        <begin position="178"/>
        <end position="198"/>
    </location>
</feature>
<keyword evidence="3" id="KW-1185">Reference proteome</keyword>
<evidence type="ECO:0000313" key="2">
    <source>
        <dbReference type="EMBL" id="CDW84197.1"/>
    </source>
</evidence>
<proteinExistence type="predicted"/>
<dbReference type="AlphaFoldDB" id="A0A078ASL3"/>
<protein>
    <submittedName>
        <fullName evidence="2">Uncharacterized protein</fullName>
    </submittedName>
</protein>
<feature type="transmembrane region" description="Helical" evidence="1">
    <location>
        <begin position="251"/>
        <end position="281"/>
    </location>
</feature>